<comment type="caution">
    <text evidence="1">The sequence shown here is derived from an EMBL/GenBank/DDBJ whole genome shotgun (WGS) entry which is preliminary data.</text>
</comment>
<name>A0ABW1SCV3_9PROT</name>
<reference evidence="2" key="1">
    <citation type="journal article" date="2019" name="Int. J. Syst. Evol. Microbiol.">
        <title>The Global Catalogue of Microorganisms (GCM) 10K type strain sequencing project: providing services to taxonomists for standard genome sequencing and annotation.</title>
        <authorList>
            <consortium name="The Broad Institute Genomics Platform"/>
            <consortium name="The Broad Institute Genome Sequencing Center for Infectious Disease"/>
            <person name="Wu L."/>
            <person name="Ma J."/>
        </authorList>
    </citation>
    <scope>NUCLEOTIDE SEQUENCE [LARGE SCALE GENOMIC DNA]</scope>
    <source>
        <strain evidence="2">CGMCC-1.15741</strain>
    </source>
</reference>
<keyword evidence="2" id="KW-1185">Reference proteome</keyword>
<accession>A0ABW1SCV3</accession>
<organism evidence="1 2">
    <name type="scientific">Ponticaulis profundi</name>
    <dbReference type="NCBI Taxonomy" id="2665222"/>
    <lineage>
        <taxon>Bacteria</taxon>
        <taxon>Pseudomonadati</taxon>
        <taxon>Pseudomonadota</taxon>
        <taxon>Alphaproteobacteria</taxon>
        <taxon>Hyphomonadales</taxon>
        <taxon>Hyphomonadaceae</taxon>
        <taxon>Ponticaulis</taxon>
    </lineage>
</organism>
<dbReference type="EMBL" id="JBHSSW010000021">
    <property type="protein sequence ID" value="MFC6199083.1"/>
    <property type="molecule type" value="Genomic_DNA"/>
</dbReference>
<dbReference type="RefSeq" id="WP_377379849.1">
    <property type="nucleotide sequence ID" value="NZ_JBHSSW010000021.1"/>
</dbReference>
<protein>
    <submittedName>
        <fullName evidence="1">Uncharacterized protein</fullName>
    </submittedName>
</protein>
<evidence type="ECO:0000313" key="1">
    <source>
        <dbReference type="EMBL" id="MFC6199083.1"/>
    </source>
</evidence>
<dbReference type="Proteomes" id="UP001596303">
    <property type="component" value="Unassembled WGS sequence"/>
</dbReference>
<proteinExistence type="predicted"/>
<sequence length="66" mass="7352">MRIPVSQLTLLSVAYKEEQWRKLAAISLWGMPYPPTLLGTVQPQTILGADQTVLGGTWRKKTLLGE</sequence>
<gene>
    <name evidence="1" type="ORF">ACFQDM_13425</name>
</gene>
<evidence type="ECO:0000313" key="2">
    <source>
        <dbReference type="Proteomes" id="UP001596303"/>
    </source>
</evidence>